<evidence type="ECO:0000313" key="2">
    <source>
        <dbReference type="Proteomes" id="UP001152531"/>
    </source>
</evidence>
<accession>A0ACA9YGH3</accession>
<name>A0ACA9YGH3_9ASCO</name>
<reference evidence="1" key="1">
    <citation type="submission" date="2022-06" db="EMBL/GenBank/DDBJ databases">
        <authorList>
            <person name="Legras J.-L."/>
            <person name="Devillers H."/>
            <person name="Grondin C."/>
        </authorList>
    </citation>
    <scope>NUCLEOTIDE SEQUENCE</scope>
    <source>
        <strain evidence="1">CLIB 1444</strain>
    </source>
</reference>
<gene>
    <name evidence="1" type="ORF">CLIB1444_21S00452</name>
</gene>
<evidence type="ECO:0000313" key="1">
    <source>
        <dbReference type="EMBL" id="CAH6723835.1"/>
    </source>
</evidence>
<protein>
    <submittedName>
        <fullName evidence="1">Protein Mpa43p</fullName>
    </submittedName>
</protein>
<organism evidence="1 2">
    <name type="scientific">[Candida] jaroonii</name>
    <dbReference type="NCBI Taxonomy" id="467808"/>
    <lineage>
        <taxon>Eukaryota</taxon>
        <taxon>Fungi</taxon>
        <taxon>Dikarya</taxon>
        <taxon>Ascomycota</taxon>
        <taxon>Saccharomycotina</taxon>
        <taxon>Pichiomycetes</taxon>
        <taxon>Debaryomycetaceae</taxon>
        <taxon>Yamadazyma</taxon>
    </lineage>
</organism>
<proteinExistence type="predicted"/>
<comment type="caution">
    <text evidence="1">The sequence shown here is derived from an EMBL/GenBank/DDBJ whole genome shotgun (WGS) entry which is preliminary data.</text>
</comment>
<keyword evidence="2" id="KW-1185">Reference proteome</keyword>
<dbReference type="Proteomes" id="UP001152531">
    <property type="component" value="Unassembled WGS sequence"/>
</dbReference>
<dbReference type="EMBL" id="CALSDN010000021">
    <property type="protein sequence ID" value="CAH6723835.1"/>
    <property type="molecule type" value="Genomic_DNA"/>
</dbReference>
<sequence>MHCGIDIGTGSVRSYHEDGFSDVRETITTKHNNRVITQSSKQIFDSILEIVKNPTSICFTATCSMVVKQLIEKDGIKYLAPFNCGLNADQDQDIILWMDNRAVEQAKQLNKHLSGSGIKQTISEFIPELGLPKLKWLSDNYGQIGEFGEVGGLYCFELYDWFNYVFQIGYVENLVEFKLHNLIYEEGQGIDGSIKGWKKSDIATLQLKPNVFIAAAESVTKRPKKLMSLGEIVGESSIFPCLIRHGCIDSYGGWVSSLTDMPNVVSMIAGTSTCFIHQSETASVKGIWGPFELIEGKRVFASGQPATGKLLEDLFQEYRHLEPSFELVETATQDLEKLHSTSINEMIKNYFYYGDKYGNRTPLNNFQMNQMFIDGVNSNDLLGSVFTNNLESLIIKYNLILEFLAFQTHQIFSLFEDIEGITIIGSQAENSRFLSLLQFVTGKDIYIIKDNNHGLNVAKGAMKIASGDGFHNKYQKLSFTPSHSQQKVLDIKKKTIDAFITLQQKLNNIYE</sequence>